<dbReference type="InterPro" id="IPR032821">
    <property type="entry name" value="PKS_assoc"/>
</dbReference>
<feature type="domain" description="PKS/mFAS DH" evidence="12">
    <location>
        <begin position="807"/>
        <end position="1091"/>
    </location>
</feature>
<dbReference type="InterPro" id="IPR014030">
    <property type="entry name" value="Ketoacyl_synth_N"/>
</dbReference>
<keyword evidence="4" id="KW-0597">Phosphoprotein</keyword>
<dbReference type="PANTHER" id="PTHR43775">
    <property type="entry name" value="FATTY ACID SYNTHASE"/>
    <property type="match status" value="1"/>
</dbReference>
<dbReference type="Pfam" id="PF08990">
    <property type="entry name" value="Docking"/>
    <property type="match status" value="1"/>
</dbReference>
<dbReference type="Pfam" id="PF00550">
    <property type="entry name" value="PP-binding"/>
    <property type="match status" value="1"/>
</dbReference>
<evidence type="ECO:0000256" key="8">
    <source>
        <dbReference type="ARBA" id="ARBA00023315"/>
    </source>
</evidence>
<dbReference type="PANTHER" id="PTHR43775:SF51">
    <property type="entry name" value="INACTIVE PHENOLPHTHIOCEROL SYNTHESIS POLYKETIDE SYNTHASE TYPE I PKS1-RELATED"/>
    <property type="match status" value="1"/>
</dbReference>
<comment type="pathway">
    <text evidence="2">Antibiotic biosynthesis.</text>
</comment>
<gene>
    <name evidence="13" type="ORF">QF030_007498</name>
</gene>
<evidence type="ECO:0000259" key="10">
    <source>
        <dbReference type="PROSITE" id="PS50075"/>
    </source>
</evidence>
<feature type="domain" description="Ketosynthase family 3 (KS3)" evidence="11">
    <location>
        <begin position="33"/>
        <end position="460"/>
    </location>
</feature>
<evidence type="ECO:0000256" key="5">
    <source>
        <dbReference type="ARBA" id="ARBA00022679"/>
    </source>
</evidence>
<comment type="caution">
    <text evidence="9">Lacks conserved residue(s) required for the propagation of feature annotation.</text>
</comment>
<dbReference type="SMART" id="SM00826">
    <property type="entry name" value="PKS_DH"/>
    <property type="match status" value="1"/>
</dbReference>
<reference evidence="13 14" key="1">
    <citation type="submission" date="2023-07" db="EMBL/GenBank/DDBJ databases">
        <title>Comparative genomics of wheat-associated soil bacteria to identify genetic determinants of phenazine resistance.</title>
        <authorList>
            <person name="Mouncey N."/>
        </authorList>
    </citation>
    <scope>NUCLEOTIDE SEQUENCE [LARGE SCALE GENOMIC DNA]</scope>
    <source>
        <strain evidence="13 14">B2I6</strain>
    </source>
</reference>
<dbReference type="InterPro" id="IPR001227">
    <property type="entry name" value="Ac_transferase_dom_sf"/>
</dbReference>
<accession>A0ABU0P1P9</accession>
<dbReference type="InterPro" id="IPR050091">
    <property type="entry name" value="PKS_NRPS_Biosynth_Enz"/>
</dbReference>
<dbReference type="PROSITE" id="PS52004">
    <property type="entry name" value="KS3_2"/>
    <property type="match status" value="1"/>
</dbReference>
<dbReference type="InterPro" id="IPR016035">
    <property type="entry name" value="Acyl_Trfase/lysoPLipase"/>
</dbReference>
<feature type="domain" description="Carrier" evidence="10">
    <location>
        <begin position="1122"/>
        <end position="1201"/>
    </location>
</feature>
<keyword evidence="8" id="KW-0012">Acyltransferase</keyword>
<dbReference type="Pfam" id="PF16197">
    <property type="entry name" value="KAsynt_C_assoc"/>
    <property type="match status" value="1"/>
</dbReference>
<dbReference type="InterPro" id="IPR020841">
    <property type="entry name" value="PKS_Beta-ketoAc_synthase_dom"/>
</dbReference>
<dbReference type="SUPFAM" id="SSF52151">
    <property type="entry name" value="FabD/lysophospholipase-like"/>
    <property type="match status" value="1"/>
</dbReference>
<dbReference type="Proteomes" id="UP001230654">
    <property type="component" value="Unassembled WGS sequence"/>
</dbReference>
<evidence type="ECO:0000256" key="2">
    <source>
        <dbReference type="ARBA" id="ARBA00004792"/>
    </source>
</evidence>
<comment type="caution">
    <text evidence="13">The sequence shown here is derived from an EMBL/GenBank/DDBJ whole genome shotgun (WGS) entry which is preliminary data.</text>
</comment>
<comment type="cofactor">
    <cofactor evidence="1">
        <name>pantetheine 4'-phosphate</name>
        <dbReference type="ChEBI" id="CHEBI:47942"/>
    </cofactor>
</comment>
<evidence type="ECO:0000256" key="9">
    <source>
        <dbReference type="PROSITE-ProRule" id="PRU01363"/>
    </source>
</evidence>
<evidence type="ECO:0000259" key="11">
    <source>
        <dbReference type="PROSITE" id="PS52004"/>
    </source>
</evidence>
<keyword evidence="14" id="KW-1185">Reference proteome</keyword>
<evidence type="ECO:0000313" key="13">
    <source>
        <dbReference type="EMBL" id="MDQ0585320.1"/>
    </source>
</evidence>
<dbReference type="InterPro" id="IPR042104">
    <property type="entry name" value="PKS_dehydratase_sf"/>
</dbReference>
<dbReference type="InterPro" id="IPR006162">
    <property type="entry name" value="Ppantetheine_attach_site"/>
</dbReference>
<evidence type="ECO:0000256" key="3">
    <source>
        <dbReference type="ARBA" id="ARBA00022450"/>
    </source>
</evidence>
<dbReference type="Pfam" id="PF14765">
    <property type="entry name" value="PS-DH"/>
    <property type="match status" value="1"/>
</dbReference>
<dbReference type="Gene3D" id="1.10.1200.10">
    <property type="entry name" value="ACP-like"/>
    <property type="match status" value="1"/>
</dbReference>
<dbReference type="InterPro" id="IPR036736">
    <property type="entry name" value="ACP-like_sf"/>
</dbReference>
<dbReference type="InterPro" id="IPR049552">
    <property type="entry name" value="PKS_DH_N"/>
</dbReference>
<dbReference type="SMART" id="SM00827">
    <property type="entry name" value="PKS_AT"/>
    <property type="match status" value="1"/>
</dbReference>
<evidence type="ECO:0000259" key="12">
    <source>
        <dbReference type="PROSITE" id="PS52019"/>
    </source>
</evidence>
<dbReference type="InterPro" id="IPR049900">
    <property type="entry name" value="PKS_mFAS_DH"/>
</dbReference>
<organism evidence="13 14">
    <name type="scientific">Streptomyces rishiriensis</name>
    <dbReference type="NCBI Taxonomy" id="68264"/>
    <lineage>
        <taxon>Bacteria</taxon>
        <taxon>Bacillati</taxon>
        <taxon>Actinomycetota</taxon>
        <taxon>Actinomycetes</taxon>
        <taxon>Kitasatosporales</taxon>
        <taxon>Streptomycetaceae</taxon>
        <taxon>Streptomyces</taxon>
    </lineage>
</organism>
<keyword evidence="5 13" id="KW-0808">Transferase</keyword>
<evidence type="ECO:0000256" key="1">
    <source>
        <dbReference type="ARBA" id="ARBA00001957"/>
    </source>
</evidence>
<proteinExistence type="predicted"/>
<dbReference type="Gene3D" id="3.40.366.10">
    <property type="entry name" value="Malonyl-Coenzyme A Acyl Carrier Protein, domain 2"/>
    <property type="match status" value="1"/>
</dbReference>
<evidence type="ECO:0000256" key="4">
    <source>
        <dbReference type="ARBA" id="ARBA00022553"/>
    </source>
</evidence>
<evidence type="ECO:0000256" key="6">
    <source>
        <dbReference type="ARBA" id="ARBA00023194"/>
    </source>
</evidence>
<dbReference type="PROSITE" id="PS52019">
    <property type="entry name" value="PKS_MFAS_DH"/>
    <property type="match status" value="1"/>
</dbReference>
<dbReference type="InterPro" id="IPR014031">
    <property type="entry name" value="Ketoacyl_synth_C"/>
</dbReference>
<protein>
    <submittedName>
        <fullName evidence="13">Acyl transferase domain-containing protein</fullName>
    </submittedName>
</protein>
<dbReference type="SMART" id="SM00825">
    <property type="entry name" value="PKS_KS"/>
    <property type="match status" value="1"/>
</dbReference>
<dbReference type="CDD" id="cd00833">
    <property type="entry name" value="PKS"/>
    <property type="match status" value="1"/>
</dbReference>
<name>A0ABU0P1P9_STRRH</name>
<dbReference type="PROSITE" id="PS00606">
    <property type="entry name" value="KS3_1"/>
    <property type="match status" value="1"/>
</dbReference>
<dbReference type="Gene3D" id="3.10.129.110">
    <property type="entry name" value="Polyketide synthase dehydratase"/>
    <property type="match status" value="1"/>
</dbReference>
<keyword evidence="6" id="KW-0045">Antibiotic biosynthesis</keyword>
<dbReference type="InterPro" id="IPR020807">
    <property type="entry name" value="PKS_DH"/>
</dbReference>
<dbReference type="InterPro" id="IPR018201">
    <property type="entry name" value="Ketoacyl_synth_AS"/>
</dbReference>
<dbReference type="Gene3D" id="3.40.47.10">
    <property type="match status" value="1"/>
</dbReference>
<dbReference type="RefSeq" id="WP_307167019.1">
    <property type="nucleotide sequence ID" value="NZ_JAUSWV010000002.1"/>
</dbReference>
<dbReference type="SUPFAM" id="SSF53901">
    <property type="entry name" value="Thiolase-like"/>
    <property type="match status" value="1"/>
</dbReference>
<feature type="region of interest" description="C-terminal hotdog fold" evidence="9">
    <location>
        <begin position="951"/>
        <end position="1091"/>
    </location>
</feature>
<dbReference type="GO" id="GO:0016740">
    <property type="term" value="F:transferase activity"/>
    <property type="evidence" value="ECO:0007669"/>
    <property type="project" value="UniProtKB-KW"/>
</dbReference>
<dbReference type="PROSITE" id="PS00012">
    <property type="entry name" value="PHOSPHOPANTETHEINE"/>
    <property type="match status" value="1"/>
</dbReference>
<dbReference type="InterPro" id="IPR016039">
    <property type="entry name" value="Thiolase-like"/>
</dbReference>
<feature type="region of interest" description="N-terminal hotdog fold" evidence="9">
    <location>
        <begin position="807"/>
        <end position="938"/>
    </location>
</feature>
<evidence type="ECO:0000313" key="14">
    <source>
        <dbReference type="Proteomes" id="UP001230654"/>
    </source>
</evidence>
<dbReference type="Pfam" id="PF21089">
    <property type="entry name" value="PKS_DH_N"/>
    <property type="match status" value="1"/>
</dbReference>
<dbReference type="Pfam" id="PF02801">
    <property type="entry name" value="Ketoacyl-synt_C"/>
    <property type="match status" value="1"/>
</dbReference>
<keyword evidence="7" id="KW-0511">Multifunctional enzyme</keyword>
<dbReference type="InterPro" id="IPR014043">
    <property type="entry name" value="Acyl_transferase_dom"/>
</dbReference>
<sequence length="1224" mass="128628">MADEEKLRQYLKKATGDLQRMALKLHEAELRDSEPVAIVGMGCRFPPDLRSAADLWRFVADERDGISPFPDDRGWGAVVVPDGGTPATPEPTAYQGGFVAGADRFDAEFFGIGEHEALAMDPQQRLLLETAWDAVEHAGLDPAGLRGTRTGVYAGVSYCHYGAGPDAVLPAGVEDQLIVGGAPSTTSGRVAYVMGLHGPAISIDTACSSSLVAIHQACQALRRGDCELALAGGVTIMATPDVVIEFGRRGALARDGRCKPFAAAADGMGFGEGAGLLVLERLSVALRNGHDVLAVIRGSAVNQDGATNGLTSPSRAAQEAVIRQALATAGLTPDQVDAVEGHGTGTPLGDSIEAEALIATYGENRTADRPLRLGSVKSNIGHTQTASGVASVIKMVMSLRARTHARTLHVDQPSTYVDWSGGTVALTDESVPWPAGGRPRRAGVSSFGISGTNAHLILEEHAAADGASAPAPATPDDAPTPWVLSAKTEPALRAMAAQLGDFLTAHPAPTAAVGQSLARMRAGFGHRAVSTGASADEHLAALAALARGEDAPGLITGAVTAGKTAVVFTGGEPGTGDSVRRLADRFPAFAEAYDDVRRCLEARLDRPLTAYRHATVFAHQVALYRVIRSCGVVPDLLAGADIGELTAAHVAGVLSLDDAGALAAAAYAFDTGDDGAGERLRGTAERIGYAQPRIPLVSRGEPGRPDHWATGDFLRTGTEDVLSGVRSQGVTACLELDPGAVVTVGRVLELLATAYTAGATVSWGVCAGTDAGRVRLPGYPFQRKRYWLEAPVARSRGGHDVVRQPVHPLLGGAVDLADATERWYVRTAPDRGPWHVAQYRLRGTPVLPPAAVAEWALAAARHAASCGDRDGGGARTIENLTFGEPVTLHGTQVPALQTAAEPHGTVLRIRGFSAKPGDAGHGWTLRFTASATEDIPPVPSPADLERLRSRMTEQDPGTPAARLGDAGITCGPAFRDATRRWWQADNEALALIETDVAATDGEPYLIHPVVLETCFLTALPLVADADTGTAVWLPAGLSRLTRHRDLPPRMWCHVRRTADGPVDLELYSDTGEPLVTVTGLTYRASDLAAQAGSRAEPSDAGPWDADGLSRLAVEDPQTARGTLTDLLFTRVTALVEGLADDRESLRARFAGARLGDLGMDSLRTMGLREQFRTELRVDVPPQRLLGDTTVADIVDLVCRTLAARSLVVDDEEPEAAGMIEELIL</sequence>
<evidence type="ECO:0000256" key="7">
    <source>
        <dbReference type="ARBA" id="ARBA00023268"/>
    </source>
</evidence>
<dbReference type="PROSITE" id="PS50075">
    <property type="entry name" value="CARRIER"/>
    <property type="match status" value="1"/>
</dbReference>
<dbReference type="Pfam" id="PF00109">
    <property type="entry name" value="ketoacyl-synt"/>
    <property type="match status" value="1"/>
</dbReference>
<dbReference type="InterPro" id="IPR015083">
    <property type="entry name" value="NorB/c/GfsB-D-like_docking"/>
</dbReference>
<keyword evidence="3" id="KW-0596">Phosphopantetheine</keyword>
<dbReference type="EMBL" id="JAUSWV010000002">
    <property type="protein sequence ID" value="MDQ0585320.1"/>
    <property type="molecule type" value="Genomic_DNA"/>
</dbReference>
<dbReference type="InterPro" id="IPR009081">
    <property type="entry name" value="PP-bd_ACP"/>
</dbReference>
<dbReference type="SUPFAM" id="SSF47336">
    <property type="entry name" value="ACP-like"/>
    <property type="match status" value="1"/>
</dbReference>
<dbReference type="InterPro" id="IPR049551">
    <property type="entry name" value="PKS_DH_C"/>
</dbReference>